<proteinExistence type="predicted"/>
<evidence type="ECO:0000313" key="1">
    <source>
        <dbReference type="EMBL" id="GFY06051.1"/>
    </source>
</evidence>
<dbReference type="Proteomes" id="UP000887159">
    <property type="component" value="Unassembled WGS sequence"/>
</dbReference>
<keyword evidence="2" id="KW-1185">Reference proteome</keyword>
<organism evidence="1 2">
    <name type="scientific">Trichonephila clavipes</name>
    <name type="common">Golden silk orbweaver</name>
    <name type="synonym">Nephila clavipes</name>
    <dbReference type="NCBI Taxonomy" id="2585209"/>
    <lineage>
        <taxon>Eukaryota</taxon>
        <taxon>Metazoa</taxon>
        <taxon>Ecdysozoa</taxon>
        <taxon>Arthropoda</taxon>
        <taxon>Chelicerata</taxon>
        <taxon>Arachnida</taxon>
        <taxon>Araneae</taxon>
        <taxon>Araneomorphae</taxon>
        <taxon>Entelegynae</taxon>
        <taxon>Araneoidea</taxon>
        <taxon>Nephilidae</taxon>
        <taxon>Trichonephila</taxon>
    </lineage>
</organism>
<reference evidence="1" key="1">
    <citation type="submission" date="2020-08" db="EMBL/GenBank/DDBJ databases">
        <title>Multicomponent nature underlies the extraordinary mechanical properties of spider dragline silk.</title>
        <authorList>
            <person name="Kono N."/>
            <person name="Nakamura H."/>
            <person name="Mori M."/>
            <person name="Yoshida Y."/>
            <person name="Ohtoshi R."/>
            <person name="Malay A.D."/>
            <person name="Moran D.A.P."/>
            <person name="Tomita M."/>
            <person name="Numata K."/>
            <person name="Arakawa K."/>
        </authorList>
    </citation>
    <scope>NUCLEOTIDE SEQUENCE</scope>
</reference>
<name>A0A8X6SCQ2_TRICX</name>
<dbReference type="EMBL" id="BMAU01021256">
    <property type="protein sequence ID" value="GFY06051.1"/>
    <property type="molecule type" value="Genomic_DNA"/>
</dbReference>
<accession>A0A8X6SCQ2</accession>
<comment type="caution">
    <text evidence="1">The sequence shown here is derived from an EMBL/GenBank/DDBJ whole genome shotgun (WGS) entry which is preliminary data.</text>
</comment>
<evidence type="ECO:0000313" key="2">
    <source>
        <dbReference type="Proteomes" id="UP000887159"/>
    </source>
</evidence>
<protein>
    <submittedName>
        <fullName evidence="1">Uncharacterized protein</fullName>
    </submittedName>
</protein>
<gene>
    <name evidence="1" type="ORF">TNCV_3863551</name>
</gene>
<dbReference type="AlphaFoldDB" id="A0A8X6SCQ2"/>
<sequence length="116" mass="12997">MIRYLYHSATTATLIARAEALSIILKYPPLKENLSVQEALAILEELPSDDDSAASNNSDTDEEYVENVAQGENISSDDEEIDEIQCPSTSQPEVTWVNYTGLKKLRYNRVLCLICK</sequence>